<evidence type="ECO:0008006" key="4">
    <source>
        <dbReference type="Google" id="ProtNLM"/>
    </source>
</evidence>
<comment type="caution">
    <text evidence="2">The sequence shown here is derived from an EMBL/GenBank/DDBJ whole genome shotgun (WGS) entry which is preliminary data.</text>
</comment>
<reference evidence="2" key="1">
    <citation type="submission" date="2021-01" db="EMBL/GenBank/DDBJ databases">
        <authorList>
            <consortium name="Genoscope - CEA"/>
            <person name="William W."/>
        </authorList>
    </citation>
    <scope>NUCLEOTIDE SEQUENCE</scope>
</reference>
<dbReference type="PANTHER" id="PTHR19920">
    <property type="entry name" value="WD40 PROTEIN CIAO1"/>
    <property type="match status" value="1"/>
</dbReference>
<dbReference type="Pfam" id="PF00400">
    <property type="entry name" value="WD40"/>
    <property type="match status" value="3"/>
</dbReference>
<evidence type="ECO:0000313" key="3">
    <source>
        <dbReference type="Proteomes" id="UP000692954"/>
    </source>
</evidence>
<dbReference type="PROSITE" id="PS50082">
    <property type="entry name" value="WD_REPEATS_2"/>
    <property type="match status" value="2"/>
</dbReference>
<keyword evidence="1" id="KW-0853">WD repeat</keyword>
<dbReference type="PROSITE" id="PS50294">
    <property type="entry name" value="WD_REPEATS_REGION"/>
    <property type="match status" value="2"/>
</dbReference>
<dbReference type="EMBL" id="CAJJDN010000108">
    <property type="protein sequence ID" value="CAD8115255.1"/>
    <property type="molecule type" value="Genomic_DNA"/>
</dbReference>
<dbReference type="Proteomes" id="UP000692954">
    <property type="component" value="Unassembled WGS sequence"/>
</dbReference>
<organism evidence="2 3">
    <name type="scientific">Paramecium sonneborni</name>
    <dbReference type="NCBI Taxonomy" id="65129"/>
    <lineage>
        <taxon>Eukaryota</taxon>
        <taxon>Sar</taxon>
        <taxon>Alveolata</taxon>
        <taxon>Ciliophora</taxon>
        <taxon>Intramacronucleata</taxon>
        <taxon>Oligohymenophorea</taxon>
        <taxon>Peniculida</taxon>
        <taxon>Parameciidae</taxon>
        <taxon>Paramecium</taxon>
    </lineage>
</organism>
<evidence type="ECO:0000313" key="2">
    <source>
        <dbReference type="EMBL" id="CAD8115255.1"/>
    </source>
</evidence>
<dbReference type="PANTHER" id="PTHR19920:SF0">
    <property type="entry name" value="CYTOSOLIC IRON-SULFUR PROTEIN ASSEMBLY PROTEIN CIAO1-RELATED"/>
    <property type="match status" value="1"/>
</dbReference>
<gene>
    <name evidence="2" type="ORF">PSON_ATCC_30995.1.T1080013</name>
</gene>
<dbReference type="SMART" id="SM00320">
    <property type="entry name" value="WD40"/>
    <property type="match status" value="4"/>
</dbReference>
<feature type="repeat" description="WD" evidence="1">
    <location>
        <begin position="136"/>
        <end position="170"/>
    </location>
</feature>
<sequence>MSPRYPLFPQKLKTILIRETIDFIKNLILNFSEKPFEEDVNLNLIDQSVNQENQCQRIVFNSSGSIMVSTNEKIIKIWNFNNGKIELLQNLEQHNGWFNCLIYSRLQDAFLSGSDDATIRIWKLKNNNSWISSLSYQQHTGRVQCLILNQNEDQLFSGGQDNSIKVWQLDFSNDKLIYQYSLDKHKCFVLSLSLNQSESLLVSCGDGDKEIIIWERGIQNGVQIYCQIIQQLQWNQTKVYKG</sequence>
<dbReference type="GO" id="GO:0097361">
    <property type="term" value="C:cytosolic [4Fe-4S] assembly targeting complex"/>
    <property type="evidence" value="ECO:0007669"/>
    <property type="project" value="TreeGrafter"/>
</dbReference>
<protein>
    <recommendedName>
        <fullName evidence="4">WD40 repeat-containing protein</fullName>
    </recommendedName>
</protein>
<dbReference type="AlphaFoldDB" id="A0A8S1QL73"/>
<proteinExistence type="predicted"/>
<evidence type="ECO:0000256" key="1">
    <source>
        <dbReference type="PROSITE-ProRule" id="PRU00221"/>
    </source>
</evidence>
<name>A0A8S1QL73_9CILI</name>
<accession>A0A8S1QL73</accession>
<dbReference type="GO" id="GO:0016226">
    <property type="term" value="P:iron-sulfur cluster assembly"/>
    <property type="evidence" value="ECO:0007669"/>
    <property type="project" value="TreeGrafter"/>
</dbReference>
<dbReference type="InterPro" id="IPR001680">
    <property type="entry name" value="WD40_rpt"/>
</dbReference>
<keyword evidence="3" id="KW-1185">Reference proteome</keyword>
<dbReference type="OrthoDB" id="412867at2759"/>
<feature type="repeat" description="WD" evidence="1">
    <location>
        <begin position="91"/>
        <end position="132"/>
    </location>
</feature>